<dbReference type="GO" id="GO:0008270">
    <property type="term" value="F:zinc ion binding"/>
    <property type="evidence" value="ECO:0007669"/>
    <property type="project" value="TreeGrafter"/>
</dbReference>
<dbReference type="SMART" id="SM00232">
    <property type="entry name" value="JAB_MPN"/>
    <property type="match status" value="1"/>
</dbReference>
<evidence type="ECO:0000256" key="4">
    <source>
        <dbReference type="ARBA" id="ARBA00022833"/>
    </source>
</evidence>
<evidence type="ECO:0000259" key="6">
    <source>
        <dbReference type="PROSITE" id="PS50249"/>
    </source>
</evidence>
<keyword evidence="1" id="KW-0645">Protease</keyword>
<feature type="domain" description="MPN" evidence="6">
    <location>
        <begin position="15"/>
        <end position="142"/>
    </location>
</feature>
<dbReference type="EC" id="3.4.17.-" evidence="7"/>
<dbReference type="Proteomes" id="UP000186309">
    <property type="component" value="Chromosome"/>
</dbReference>
<dbReference type="SUPFAM" id="SSF102712">
    <property type="entry name" value="JAB1/MPN domain"/>
    <property type="match status" value="1"/>
</dbReference>
<dbReference type="Gene3D" id="3.40.140.10">
    <property type="entry name" value="Cytidine Deaminase, domain 2"/>
    <property type="match status" value="1"/>
</dbReference>
<dbReference type="InterPro" id="IPR051929">
    <property type="entry name" value="VirAsm_ModProt"/>
</dbReference>
<proteinExistence type="predicted"/>
<keyword evidence="5" id="KW-0482">Metalloprotease</keyword>
<dbReference type="GO" id="GO:0004180">
    <property type="term" value="F:carboxypeptidase activity"/>
    <property type="evidence" value="ECO:0007669"/>
    <property type="project" value="UniProtKB-KW"/>
</dbReference>
<evidence type="ECO:0000313" key="7">
    <source>
        <dbReference type="EMBL" id="APW59019.1"/>
    </source>
</evidence>
<organism evidence="7 8">
    <name type="scientific">Paludisphaera borealis</name>
    <dbReference type="NCBI Taxonomy" id="1387353"/>
    <lineage>
        <taxon>Bacteria</taxon>
        <taxon>Pseudomonadati</taxon>
        <taxon>Planctomycetota</taxon>
        <taxon>Planctomycetia</taxon>
        <taxon>Isosphaerales</taxon>
        <taxon>Isosphaeraceae</taxon>
        <taxon>Paludisphaera</taxon>
    </lineage>
</organism>
<keyword evidence="8" id="KW-1185">Reference proteome</keyword>
<evidence type="ECO:0000256" key="3">
    <source>
        <dbReference type="ARBA" id="ARBA00022801"/>
    </source>
</evidence>
<reference evidence="8" key="1">
    <citation type="submission" date="2016-12" db="EMBL/GenBank/DDBJ databases">
        <title>Comparative genomics of four Isosphaeraceae planctomycetes: a common pool of plasmids and glycoside hydrolase genes.</title>
        <authorList>
            <person name="Ivanova A."/>
        </authorList>
    </citation>
    <scope>NUCLEOTIDE SEQUENCE [LARGE SCALE GENOMIC DNA]</scope>
    <source>
        <strain evidence="8">PX4</strain>
    </source>
</reference>
<sequence>MGTPSYRPEGFAAPLEIPADVVEAMVAHCQREAPLECCGLLGGEPPRVSSFHPLRNAAASPTRYDADPRDLIAAVVDLRRRGAEILAIYHSHPRWAAVPSATDLRENHYGAVPRIIVSLLTEPPDVRVWRLEPESYEELAWSVVQPAGTALHDPHRAE</sequence>
<evidence type="ECO:0000256" key="1">
    <source>
        <dbReference type="ARBA" id="ARBA00022670"/>
    </source>
</evidence>
<dbReference type="PANTHER" id="PTHR34858:SF1">
    <property type="entry name" value="CYSO-CYSTEINE PEPTIDASE"/>
    <property type="match status" value="1"/>
</dbReference>
<keyword evidence="4" id="KW-0862">Zinc</keyword>
<keyword evidence="2" id="KW-0479">Metal-binding</keyword>
<keyword evidence="3 7" id="KW-0378">Hydrolase</keyword>
<dbReference type="Pfam" id="PF14464">
    <property type="entry name" value="Prok-JAB"/>
    <property type="match status" value="1"/>
</dbReference>
<dbReference type="GO" id="GO:0008235">
    <property type="term" value="F:metalloexopeptidase activity"/>
    <property type="evidence" value="ECO:0007669"/>
    <property type="project" value="TreeGrafter"/>
</dbReference>
<dbReference type="RefSeq" id="WP_237170707.1">
    <property type="nucleotide sequence ID" value="NZ_CP019082.1"/>
</dbReference>
<name>A0A1U7CJA9_9BACT</name>
<dbReference type="CDD" id="cd08070">
    <property type="entry name" value="MPN_like"/>
    <property type="match status" value="1"/>
</dbReference>
<gene>
    <name evidence="7" type="primary">mec</name>
    <name evidence="7" type="ORF">BSF38_00432</name>
</gene>
<protein>
    <submittedName>
        <fullName evidence="7">CysO-cysteine peptidase</fullName>
        <ecNumber evidence="7">3.4.17.-</ecNumber>
    </submittedName>
</protein>
<evidence type="ECO:0000256" key="2">
    <source>
        <dbReference type="ARBA" id="ARBA00022723"/>
    </source>
</evidence>
<dbReference type="GO" id="GO:0006508">
    <property type="term" value="P:proteolysis"/>
    <property type="evidence" value="ECO:0007669"/>
    <property type="project" value="UniProtKB-KW"/>
</dbReference>
<dbReference type="PROSITE" id="PS50249">
    <property type="entry name" value="MPN"/>
    <property type="match status" value="1"/>
</dbReference>
<dbReference type="InterPro" id="IPR028090">
    <property type="entry name" value="JAB_dom_prok"/>
</dbReference>
<evidence type="ECO:0000256" key="5">
    <source>
        <dbReference type="ARBA" id="ARBA00023049"/>
    </source>
</evidence>
<keyword evidence="7" id="KW-0121">Carboxypeptidase</keyword>
<dbReference type="InterPro" id="IPR037518">
    <property type="entry name" value="MPN"/>
</dbReference>
<dbReference type="EMBL" id="CP019082">
    <property type="protein sequence ID" value="APW59019.1"/>
    <property type="molecule type" value="Genomic_DNA"/>
</dbReference>
<accession>A0A1U7CJA9</accession>
<dbReference type="AlphaFoldDB" id="A0A1U7CJA9"/>
<dbReference type="KEGG" id="pbor:BSF38_00432"/>
<dbReference type="PANTHER" id="PTHR34858">
    <property type="entry name" value="CYSO-CYSTEINE PEPTIDASE"/>
    <property type="match status" value="1"/>
</dbReference>
<dbReference type="STRING" id="1387353.BSF38_00432"/>
<evidence type="ECO:0000313" key="8">
    <source>
        <dbReference type="Proteomes" id="UP000186309"/>
    </source>
</evidence>
<dbReference type="InterPro" id="IPR000555">
    <property type="entry name" value="JAMM/MPN+_dom"/>
</dbReference>